<reference evidence="2" key="1">
    <citation type="journal article" date="2017" name="Front. Plant Sci.">
        <title>Climate Clever Clovers: New Paradigm to Reduce the Environmental Footprint of Ruminants by Breeding Low Methanogenic Forages Utilizing Haplotype Variation.</title>
        <authorList>
            <person name="Kaur P."/>
            <person name="Appels R."/>
            <person name="Bayer P.E."/>
            <person name="Keeble-Gagnere G."/>
            <person name="Wang J."/>
            <person name="Hirakawa H."/>
            <person name="Shirasawa K."/>
            <person name="Vercoe P."/>
            <person name="Stefanova K."/>
            <person name="Durmic Z."/>
            <person name="Nichols P."/>
            <person name="Revell C."/>
            <person name="Isobe S.N."/>
            <person name="Edwards D."/>
            <person name="Erskine W."/>
        </authorList>
    </citation>
    <scope>NUCLEOTIDE SEQUENCE [LARGE SCALE GENOMIC DNA]</scope>
    <source>
        <strain evidence="2">cv. Daliak</strain>
    </source>
</reference>
<dbReference type="AlphaFoldDB" id="A0A2Z6MA57"/>
<evidence type="ECO:0000313" key="1">
    <source>
        <dbReference type="EMBL" id="GAU19218.1"/>
    </source>
</evidence>
<proteinExistence type="predicted"/>
<sequence length="211" mass="23607">MTEPKSLPMKHGFFPMPMSPFSLLRHEDSTKATHYCHPGRLHRLRTGAQHRAVHPKCACALFISLPNDCVTEPPPTYSGVECKPISAAVLFLKVVQSHPIDKGIGGDTVIESPSFSPSISLMRNVRARRLAGYGVLSWMFEQAPQLLFACLVLTGLLPLPERGMKGKTEPEDSTYFLIGISRIRRSDDFAVHRFSSKIFEWIGFLLLHPHT</sequence>
<name>A0A2Z6MA57_TRISU</name>
<keyword evidence="2" id="KW-1185">Reference proteome</keyword>
<organism evidence="1 2">
    <name type="scientific">Trifolium subterraneum</name>
    <name type="common">Subterranean clover</name>
    <dbReference type="NCBI Taxonomy" id="3900"/>
    <lineage>
        <taxon>Eukaryota</taxon>
        <taxon>Viridiplantae</taxon>
        <taxon>Streptophyta</taxon>
        <taxon>Embryophyta</taxon>
        <taxon>Tracheophyta</taxon>
        <taxon>Spermatophyta</taxon>
        <taxon>Magnoliopsida</taxon>
        <taxon>eudicotyledons</taxon>
        <taxon>Gunneridae</taxon>
        <taxon>Pentapetalae</taxon>
        <taxon>rosids</taxon>
        <taxon>fabids</taxon>
        <taxon>Fabales</taxon>
        <taxon>Fabaceae</taxon>
        <taxon>Papilionoideae</taxon>
        <taxon>50 kb inversion clade</taxon>
        <taxon>NPAAA clade</taxon>
        <taxon>Hologalegina</taxon>
        <taxon>IRL clade</taxon>
        <taxon>Trifolieae</taxon>
        <taxon>Trifolium</taxon>
    </lineage>
</organism>
<accession>A0A2Z6MA57</accession>
<gene>
    <name evidence="1" type="ORF">TSUD_199000</name>
</gene>
<evidence type="ECO:0000313" key="2">
    <source>
        <dbReference type="Proteomes" id="UP000242715"/>
    </source>
</evidence>
<dbReference type="EMBL" id="DF973196">
    <property type="protein sequence ID" value="GAU19218.1"/>
    <property type="molecule type" value="Genomic_DNA"/>
</dbReference>
<dbReference type="Proteomes" id="UP000242715">
    <property type="component" value="Unassembled WGS sequence"/>
</dbReference>
<protein>
    <submittedName>
        <fullName evidence="1">Uncharacterized protein</fullName>
    </submittedName>
</protein>